<evidence type="ECO:0000256" key="3">
    <source>
        <dbReference type="ARBA" id="ARBA00023125"/>
    </source>
</evidence>
<dbReference type="Pfam" id="PF00319">
    <property type="entry name" value="SRF-TF"/>
    <property type="match status" value="1"/>
</dbReference>
<keyword evidence="4" id="KW-0804">Transcription</keyword>
<dbReference type="InterPro" id="IPR002100">
    <property type="entry name" value="TF_MADSbox"/>
</dbReference>
<evidence type="ECO:0000313" key="7">
    <source>
        <dbReference type="EMBL" id="KAF8701930.1"/>
    </source>
</evidence>
<comment type="caution">
    <text evidence="7">The sequence shown here is derived from an EMBL/GenBank/DDBJ whole genome shotgun (WGS) entry which is preliminary data.</text>
</comment>
<sequence length="111" mass="12170">MPPRRRPPLRLIPDPRARGEAFTKRTKGLKKMAWQLSVLCDVALVVANKEAAWDGVVLARYRALPPATRARHTHRAYLGAELGREAARVRQAGPAALRLWLSDAPLGGGTS</sequence>
<proteinExistence type="predicted"/>
<dbReference type="EMBL" id="JACEFO010001795">
    <property type="protein sequence ID" value="KAF8701930.1"/>
    <property type="molecule type" value="Genomic_DNA"/>
</dbReference>
<dbReference type="InterPro" id="IPR036879">
    <property type="entry name" value="TF_MADSbox_sf"/>
</dbReference>
<dbReference type="OrthoDB" id="605507at2759"/>
<dbReference type="PROSITE" id="PS50066">
    <property type="entry name" value="MADS_BOX_2"/>
    <property type="match status" value="1"/>
</dbReference>
<dbReference type="GO" id="GO:0005634">
    <property type="term" value="C:nucleus"/>
    <property type="evidence" value="ECO:0007669"/>
    <property type="project" value="UniProtKB-SubCell"/>
</dbReference>
<dbReference type="Proteomes" id="UP000636709">
    <property type="component" value="Unassembled WGS sequence"/>
</dbReference>
<evidence type="ECO:0000256" key="1">
    <source>
        <dbReference type="ARBA" id="ARBA00004123"/>
    </source>
</evidence>
<evidence type="ECO:0000259" key="6">
    <source>
        <dbReference type="PROSITE" id="PS50066"/>
    </source>
</evidence>
<reference evidence="7" key="1">
    <citation type="submission" date="2020-07" db="EMBL/GenBank/DDBJ databases">
        <title>Genome sequence and genetic diversity analysis of an under-domesticated orphan crop, white fonio (Digitaria exilis).</title>
        <authorList>
            <person name="Bennetzen J.L."/>
            <person name="Chen S."/>
            <person name="Ma X."/>
            <person name="Wang X."/>
            <person name="Yssel A.E.J."/>
            <person name="Chaluvadi S.R."/>
            <person name="Johnson M."/>
            <person name="Gangashetty P."/>
            <person name="Hamidou F."/>
            <person name="Sanogo M.D."/>
            <person name="Zwaenepoel A."/>
            <person name="Wallace J."/>
            <person name="Van De Peer Y."/>
            <person name="Van Deynze A."/>
        </authorList>
    </citation>
    <scope>NUCLEOTIDE SEQUENCE</scope>
    <source>
        <tissue evidence="7">Leaves</tissue>
    </source>
</reference>
<evidence type="ECO:0000256" key="5">
    <source>
        <dbReference type="ARBA" id="ARBA00023242"/>
    </source>
</evidence>
<comment type="subcellular location">
    <subcellularLocation>
        <location evidence="1">Nucleus</location>
    </subcellularLocation>
</comment>
<protein>
    <recommendedName>
        <fullName evidence="6">MADS-box domain-containing protein</fullName>
    </recommendedName>
</protein>
<dbReference type="AlphaFoldDB" id="A0A835BVJ0"/>
<keyword evidence="8" id="KW-1185">Reference proteome</keyword>
<keyword evidence="2" id="KW-0805">Transcription regulation</keyword>
<keyword evidence="5" id="KW-0539">Nucleus</keyword>
<keyword evidence="3" id="KW-0238">DNA-binding</keyword>
<accession>A0A835BVJ0</accession>
<feature type="domain" description="MADS-box" evidence="6">
    <location>
        <begin position="2"/>
        <end position="46"/>
    </location>
</feature>
<dbReference type="Gene3D" id="3.40.1810.10">
    <property type="entry name" value="Transcription factor, MADS-box"/>
    <property type="match status" value="1"/>
</dbReference>
<organism evidence="7 8">
    <name type="scientific">Digitaria exilis</name>
    <dbReference type="NCBI Taxonomy" id="1010633"/>
    <lineage>
        <taxon>Eukaryota</taxon>
        <taxon>Viridiplantae</taxon>
        <taxon>Streptophyta</taxon>
        <taxon>Embryophyta</taxon>
        <taxon>Tracheophyta</taxon>
        <taxon>Spermatophyta</taxon>
        <taxon>Magnoliopsida</taxon>
        <taxon>Liliopsida</taxon>
        <taxon>Poales</taxon>
        <taxon>Poaceae</taxon>
        <taxon>PACMAD clade</taxon>
        <taxon>Panicoideae</taxon>
        <taxon>Panicodae</taxon>
        <taxon>Paniceae</taxon>
        <taxon>Anthephorinae</taxon>
        <taxon>Digitaria</taxon>
    </lineage>
</organism>
<evidence type="ECO:0000256" key="4">
    <source>
        <dbReference type="ARBA" id="ARBA00023163"/>
    </source>
</evidence>
<name>A0A835BVJ0_9POAL</name>
<dbReference type="GO" id="GO:0003677">
    <property type="term" value="F:DNA binding"/>
    <property type="evidence" value="ECO:0007669"/>
    <property type="project" value="UniProtKB-KW"/>
</dbReference>
<evidence type="ECO:0000256" key="2">
    <source>
        <dbReference type="ARBA" id="ARBA00023015"/>
    </source>
</evidence>
<dbReference type="GO" id="GO:0046983">
    <property type="term" value="F:protein dimerization activity"/>
    <property type="evidence" value="ECO:0007669"/>
    <property type="project" value="InterPro"/>
</dbReference>
<gene>
    <name evidence="7" type="ORF">HU200_033260</name>
</gene>
<evidence type="ECO:0000313" key="8">
    <source>
        <dbReference type="Proteomes" id="UP000636709"/>
    </source>
</evidence>
<dbReference type="SUPFAM" id="SSF55455">
    <property type="entry name" value="SRF-like"/>
    <property type="match status" value="1"/>
</dbReference>